<keyword evidence="3" id="KW-1185">Reference proteome</keyword>
<protein>
    <recommendedName>
        <fullName evidence="4">DUF4760 domain-containing protein</fullName>
    </recommendedName>
</protein>
<accession>A0ABY8FPU5</accession>
<keyword evidence="1" id="KW-1133">Transmembrane helix</keyword>
<dbReference type="RefSeq" id="WP_278015796.1">
    <property type="nucleotide sequence ID" value="NZ_CP121106.1"/>
</dbReference>
<gene>
    <name evidence="2" type="ORF">P7228_13725</name>
</gene>
<keyword evidence="1" id="KW-0472">Membrane</keyword>
<organism evidence="2 3">
    <name type="scientific">Altererythrobacter arenosus</name>
    <dbReference type="NCBI Taxonomy" id="3032592"/>
    <lineage>
        <taxon>Bacteria</taxon>
        <taxon>Pseudomonadati</taxon>
        <taxon>Pseudomonadota</taxon>
        <taxon>Alphaproteobacteria</taxon>
        <taxon>Sphingomonadales</taxon>
        <taxon>Erythrobacteraceae</taxon>
        <taxon>Altererythrobacter</taxon>
    </lineage>
</organism>
<proteinExistence type="predicted"/>
<evidence type="ECO:0008006" key="4">
    <source>
        <dbReference type="Google" id="ProtNLM"/>
    </source>
</evidence>
<keyword evidence="1" id="KW-0812">Transmembrane</keyword>
<sequence>MSLESIYYISQVIAATALIVSLLFVGVQLKQNTQQSKQANLIAHAESLREMVQGPEYWHPLFSQPGFAEDFRFCMNRYSEASALMKTRFHGFMFALWLQIDSMHRMQKRGLFDDDLSFRYIGAWKAMISTPGGAGWWSDVSPLNNPSFEAAMQEASARMEREGIKISDAFDIFPFLKEEPGEFDTIVGKGEAVRQAPAKDGVSSPE</sequence>
<feature type="transmembrane region" description="Helical" evidence="1">
    <location>
        <begin position="6"/>
        <end position="27"/>
    </location>
</feature>
<reference evidence="2 3" key="1">
    <citation type="submission" date="2023-03" db="EMBL/GenBank/DDBJ databases">
        <title>Altererythrobacter sp. CAU 1644 isolated from sand.</title>
        <authorList>
            <person name="Kim W."/>
        </authorList>
    </citation>
    <scope>NUCLEOTIDE SEQUENCE [LARGE SCALE GENOMIC DNA]</scope>
    <source>
        <strain evidence="2 3">CAU 1644</strain>
    </source>
</reference>
<dbReference type="Proteomes" id="UP001215827">
    <property type="component" value="Chromosome"/>
</dbReference>
<name>A0ABY8FPU5_9SPHN</name>
<evidence type="ECO:0000313" key="3">
    <source>
        <dbReference type="Proteomes" id="UP001215827"/>
    </source>
</evidence>
<evidence type="ECO:0000256" key="1">
    <source>
        <dbReference type="SAM" id="Phobius"/>
    </source>
</evidence>
<evidence type="ECO:0000313" key="2">
    <source>
        <dbReference type="EMBL" id="WFL77037.1"/>
    </source>
</evidence>
<dbReference type="EMBL" id="CP121106">
    <property type="protein sequence ID" value="WFL77037.1"/>
    <property type="molecule type" value="Genomic_DNA"/>
</dbReference>